<dbReference type="AlphaFoldDB" id="A0A8K0NP63"/>
<feature type="compositionally biased region" description="Basic and acidic residues" evidence="1">
    <location>
        <begin position="262"/>
        <end position="272"/>
    </location>
</feature>
<feature type="transmembrane region" description="Helical" evidence="2">
    <location>
        <begin position="149"/>
        <end position="168"/>
    </location>
</feature>
<feature type="transmembrane region" description="Helical" evidence="2">
    <location>
        <begin position="77"/>
        <end position="96"/>
    </location>
</feature>
<proteinExistence type="predicted"/>
<sequence length="320" mass="35331">MSAEPFPPTRRSKPSACVFIGLNVLRAVSIIAMVLLFASQVYGCTKDVKAVKNAGVTDDEYECDYIEFSSVPDQAGGLFWALLCRIFTLLIILILLPTELHIPTKRLQQLYADNLPIISPLHGLGMLGVVQCWIAAVVLGKYVGRFEQVTGWIGFIVGCLNCLAGIIWRASAKEKRKIFSWENAAQLTPQTKAAHAAYRTCSDKYEKFNPIINAVGDFVLEKHAAHKAQSQVPREGARSNDSSEVSSRRSEDDKNASYTEPELERPEAKTDKVVPGFNFGGFGFGKQKEKGGMNLTISTPQESLPRYASAETLRRPRSDV</sequence>
<comment type="caution">
    <text evidence="3">The sequence shown here is derived from an EMBL/GenBank/DDBJ whole genome shotgun (WGS) entry which is preliminary data.</text>
</comment>
<feature type="compositionally biased region" description="Basic and acidic residues" evidence="1">
    <location>
        <begin position="246"/>
        <end position="255"/>
    </location>
</feature>
<keyword evidence="4" id="KW-1185">Reference proteome</keyword>
<evidence type="ECO:0000256" key="1">
    <source>
        <dbReference type="SAM" id="MobiDB-lite"/>
    </source>
</evidence>
<name>A0A8K0NP63_9TREE</name>
<protein>
    <submittedName>
        <fullName evidence="3">Uncharacterized protein</fullName>
    </submittedName>
</protein>
<feature type="transmembrane region" description="Helical" evidence="2">
    <location>
        <begin position="117"/>
        <end position="143"/>
    </location>
</feature>
<accession>A0A8K0NP63</accession>
<keyword evidence="2" id="KW-1133">Transmembrane helix</keyword>
<keyword evidence="2" id="KW-0472">Membrane</keyword>
<evidence type="ECO:0000313" key="3">
    <source>
        <dbReference type="EMBL" id="KAG7531226.1"/>
    </source>
</evidence>
<evidence type="ECO:0000256" key="2">
    <source>
        <dbReference type="SAM" id="Phobius"/>
    </source>
</evidence>
<dbReference type="Proteomes" id="UP000812966">
    <property type="component" value="Unassembled WGS sequence"/>
</dbReference>
<dbReference type="OrthoDB" id="5327148at2759"/>
<reference evidence="3" key="1">
    <citation type="submission" date="2020-04" db="EMBL/GenBank/DDBJ databases">
        <title>Analysis of mating type loci in Filobasidium floriforme.</title>
        <authorList>
            <person name="Nowrousian M."/>
        </authorList>
    </citation>
    <scope>NUCLEOTIDE SEQUENCE</scope>
    <source>
        <strain evidence="3">CBS 6242</strain>
    </source>
</reference>
<dbReference type="EMBL" id="JABELV010000097">
    <property type="protein sequence ID" value="KAG7531226.1"/>
    <property type="molecule type" value="Genomic_DNA"/>
</dbReference>
<keyword evidence="2" id="KW-0812">Transmembrane</keyword>
<feature type="region of interest" description="Disordered" evidence="1">
    <location>
        <begin position="226"/>
        <end position="320"/>
    </location>
</feature>
<gene>
    <name evidence="3" type="ORF">FFLO_04530</name>
</gene>
<organism evidence="3 4">
    <name type="scientific">Filobasidium floriforme</name>
    <dbReference type="NCBI Taxonomy" id="5210"/>
    <lineage>
        <taxon>Eukaryota</taxon>
        <taxon>Fungi</taxon>
        <taxon>Dikarya</taxon>
        <taxon>Basidiomycota</taxon>
        <taxon>Agaricomycotina</taxon>
        <taxon>Tremellomycetes</taxon>
        <taxon>Filobasidiales</taxon>
        <taxon>Filobasidiaceae</taxon>
        <taxon>Filobasidium</taxon>
    </lineage>
</organism>
<evidence type="ECO:0000313" key="4">
    <source>
        <dbReference type="Proteomes" id="UP000812966"/>
    </source>
</evidence>
<feature type="transmembrane region" description="Helical" evidence="2">
    <location>
        <begin position="16"/>
        <end position="38"/>
    </location>
</feature>